<evidence type="ECO:0000313" key="3">
    <source>
        <dbReference type="EMBL" id="MCC0179831.1"/>
    </source>
</evidence>
<dbReference type="EMBL" id="JADWDC010000120">
    <property type="protein sequence ID" value="MCC0179831.1"/>
    <property type="molecule type" value="Genomic_DNA"/>
</dbReference>
<name>A0A964FIF6_9CYAN</name>
<proteinExistence type="predicted"/>
<dbReference type="Proteomes" id="UP000729733">
    <property type="component" value="Unassembled WGS sequence"/>
</dbReference>
<gene>
    <name evidence="3" type="ORF">I4641_23105</name>
</gene>
<dbReference type="InterPro" id="IPR045450">
    <property type="entry name" value="VMAP_C"/>
</dbReference>
<dbReference type="AlphaFoldDB" id="A0A964FIF6"/>
<evidence type="ECO:0000259" key="1">
    <source>
        <dbReference type="Pfam" id="PF19956"/>
    </source>
</evidence>
<sequence>MPTNLTDRDFKILIEALENCPSIQDPQSRNEIIDLLGDLARPVKKINALRGSILSILKVLSGFPNQFDLLLEAINFYEENSDYYQNLLKVVKQIAINQQKQENNKSLSGEFESELEINKNFIEPSVENIWKALCLILNEVKWQDIWDACKNIKELTKDDKKYLKSLCFTKNYDFLKQKIVTLYNPSQIILEFGQLLKPYSNKIDFWLKQASQELAIGENNQSQNKSQHENSNPILFIIVDRCGNGKNQDKWEVKAQLKCQNEEIIDIQLSSETIGIYCDEFQDIPQVIRQYIDKLEQDSEFRNKGIGNLRVEVFLPIISLNTSLEEWLMESKNQAFTKNLITKYCIFLRSRERYKQNSRIDLLENGWKKLSDFIANDNHKKVTKTIIKEIIDQTQKPNILEISEKDCIDNWIELQITLQECSFIWGVNWKSSLPSEIDKRIELFEFIYNSGIPIVFWYWYCVPEKVNIESKFEECLSKNNLNNRCQKLLEKTWNMRRIPWGTSDKKKRKTYPGYYFGMLLEDPELIPDDVCY</sequence>
<organism evidence="3 4">
    <name type="scientific">Waterburya agarophytonicola KI4</name>
    <dbReference type="NCBI Taxonomy" id="2874699"/>
    <lineage>
        <taxon>Bacteria</taxon>
        <taxon>Bacillati</taxon>
        <taxon>Cyanobacteriota</taxon>
        <taxon>Cyanophyceae</taxon>
        <taxon>Pleurocapsales</taxon>
        <taxon>Hyellaceae</taxon>
        <taxon>Waterburya</taxon>
        <taxon>Waterburya agarophytonicola</taxon>
    </lineage>
</organism>
<evidence type="ECO:0000313" key="4">
    <source>
        <dbReference type="Proteomes" id="UP000729733"/>
    </source>
</evidence>
<evidence type="ECO:0000259" key="2">
    <source>
        <dbReference type="Pfam" id="PF20028"/>
    </source>
</evidence>
<keyword evidence="4" id="KW-1185">Reference proteome</keyword>
<reference evidence="3" key="1">
    <citation type="journal article" date="2021" name="Antonie Van Leeuwenhoek">
        <title>Draft genome and description of Waterburya agarophytonicola gen. nov. sp. nov. (Pleurocapsales, Cyanobacteria): a seaweed symbiont.</title>
        <authorList>
            <person name="Bonthond G."/>
            <person name="Shalygin S."/>
            <person name="Bayer T."/>
            <person name="Weinberger F."/>
        </authorList>
    </citation>
    <scope>NUCLEOTIDE SEQUENCE</scope>
    <source>
        <strain evidence="3">KI4</strain>
    </source>
</reference>
<protein>
    <submittedName>
        <fullName evidence="3">Uncharacterized protein</fullName>
    </submittedName>
</protein>
<dbReference type="RefSeq" id="WP_229642927.1">
    <property type="nucleotide sequence ID" value="NZ_JADWDC010000120.1"/>
</dbReference>
<dbReference type="Pfam" id="PF19956">
    <property type="entry name" value="EAD2"/>
    <property type="match status" value="1"/>
</dbReference>
<accession>A0A964FIF6</accession>
<feature type="domain" description="Effector-associated" evidence="1">
    <location>
        <begin position="15"/>
        <end position="89"/>
    </location>
</feature>
<comment type="caution">
    <text evidence="3">The sequence shown here is derived from an EMBL/GenBank/DDBJ whole genome shotgun (WGS) entry which is preliminary data.</text>
</comment>
<feature type="domain" description="vWA-MoxR associated protein C-terminal" evidence="2">
    <location>
        <begin position="281"/>
        <end position="523"/>
    </location>
</feature>
<dbReference type="InterPro" id="IPR045431">
    <property type="entry name" value="EAD2"/>
</dbReference>
<dbReference type="Pfam" id="PF20028">
    <property type="entry name" value="VMAP-C"/>
    <property type="match status" value="1"/>
</dbReference>